<gene>
    <name evidence="1" type="ORF">Tco_0875504</name>
</gene>
<proteinExistence type="predicted"/>
<dbReference type="Proteomes" id="UP001151760">
    <property type="component" value="Unassembled WGS sequence"/>
</dbReference>
<comment type="caution">
    <text evidence="1">The sequence shown here is derived from an EMBL/GenBank/DDBJ whole genome shotgun (WGS) entry which is preliminary data.</text>
</comment>
<reference evidence="1" key="2">
    <citation type="submission" date="2022-01" db="EMBL/GenBank/DDBJ databases">
        <authorList>
            <person name="Yamashiro T."/>
            <person name="Shiraishi A."/>
            <person name="Satake H."/>
            <person name="Nakayama K."/>
        </authorList>
    </citation>
    <scope>NUCLEOTIDE SEQUENCE</scope>
</reference>
<organism evidence="1 2">
    <name type="scientific">Tanacetum coccineum</name>
    <dbReference type="NCBI Taxonomy" id="301880"/>
    <lineage>
        <taxon>Eukaryota</taxon>
        <taxon>Viridiplantae</taxon>
        <taxon>Streptophyta</taxon>
        <taxon>Embryophyta</taxon>
        <taxon>Tracheophyta</taxon>
        <taxon>Spermatophyta</taxon>
        <taxon>Magnoliopsida</taxon>
        <taxon>eudicotyledons</taxon>
        <taxon>Gunneridae</taxon>
        <taxon>Pentapetalae</taxon>
        <taxon>asterids</taxon>
        <taxon>campanulids</taxon>
        <taxon>Asterales</taxon>
        <taxon>Asteraceae</taxon>
        <taxon>Asteroideae</taxon>
        <taxon>Anthemideae</taxon>
        <taxon>Anthemidinae</taxon>
        <taxon>Tanacetum</taxon>
    </lineage>
</organism>
<evidence type="ECO:0000313" key="2">
    <source>
        <dbReference type="Proteomes" id="UP001151760"/>
    </source>
</evidence>
<reference evidence="1" key="1">
    <citation type="journal article" date="2022" name="Int. J. Mol. Sci.">
        <title>Draft Genome of Tanacetum Coccineum: Genomic Comparison of Closely Related Tanacetum-Family Plants.</title>
        <authorList>
            <person name="Yamashiro T."/>
            <person name="Shiraishi A."/>
            <person name="Nakayama K."/>
            <person name="Satake H."/>
        </authorList>
    </citation>
    <scope>NUCLEOTIDE SEQUENCE</scope>
</reference>
<evidence type="ECO:0000313" key="1">
    <source>
        <dbReference type="EMBL" id="GJT16798.1"/>
    </source>
</evidence>
<accession>A0ABQ5BSL3</accession>
<sequence length="103" mass="11809">MIKTEIMMQMVEMMMKERLVGNNKIDIPYDPPDTFGESLDFLNDLLRLELLNKEIMRINVMMVVNTGVRVNIAGEKDENTGGIILSVEFSEELKELLSDEAEK</sequence>
<keyword evidence="2" id="KW-1185">Reference proteome</keyword>
<name>A0ABQ5BSL3_9ASTR</name>
<dbReference type="EMBL" id="BQNB010013505">
    <property type="protein sequence ID" value="GJT16798.1"/>
    <property type="molecule type" value="Genomic_DNA"/>
</dbReference>
<protein>
    <submittedName>
        <fullName evidence="1">Uncharacterized protein</fullName>
    </submittedName>
</protein>